<evidence type="ECO:0000256" key="1">
    <source>
        <dbReference type="SAM" id="MobiDB-lite"/>
    </source>
</evidence>
<dbReference type="AlphaFoldDB" id="A0A0C9TPU5"/>
<reference evidence="3" key="2">
    <citation type="submission" date="2015-01" db="EMBL/GenBank/DDBJ databases">
        <title>Evolutionary Origins and Diversification of the Mycorrhizal Mutualists.</title>
        <authorList>
            <consortium name="DOE Joint Genome Institute"/>
            <consortium name="Mycorrhizal Genomics Consortium"/>
            <person name="Kohler A."/>
            <person name="Kuo A."/>
            <person name="Nagy L.G."/>
            <person name="Floudas D."/>
            <person name="Copeland A."/>
            <person name="Barry K.W."/>
            <person name="Cichocki N."/>
            <person name="Veneault-Fourrey C."/>
            <person name="LaButti K."/>
            <person name="Lindquist E.A."/>
            <person name="Lipzen A."/>
            <person name="Lundell T."/>
            <person name="Morin E."/>
            <person name="Murat C."/>
            <person name="Riley R."/>
            <person name="Ohm R."/>
            <person name="Sun H."/>
            <person name="Tunlid A."/>
            <person name="Henrissat B."/>
            <person name="Grigoriev I.V."/>
            <person name="Hibbett D.S."/>
            <person name="Martin F."/>
        </authorList>
    </citation>
    <scope>NUCLEOTIDE SEQUENCE [LARGE SCALE GENOMIC DNA]</scope>
    <source>
        <strain evidence="3">ATCC 200175</strain>
    </source>
</reference>
<evidence type="ECO:0000313" key="2">
    <source>
        <dbReference type="EMBL" id="KIJ09797.1"/>
    </source>
</evidence>
<dbReference type="HOGENOM" id="CLU_1661335_0_0_1"/>
<name>A0A0C9TPU5_PAXIN</name>
<gene>
    <name evidence="2" type="ORF">PAXINDRAFT_17131</name>
</gene>
<proteinExistence type="predicted"/>
<evidence type="ECO:0000313" key="3">
    <source>
        <dbReference type="Proteomes" id="UP000053647"/>
    </source>
</evidence>
<protein>
    <submittedName>
        <fullName evidence="2">Uncharacterized protein</fullName>
    </submittedName>
</protein>
<feature type="region of interest" description="Disordered" evidence="1">
    <location>
        <begin position="155"/>
        <end position="176"/>
    </location>
</feature>
<keyword evidence="3" id="KW-1185">Reference proteome</keyword>
<dbReference type="OrthoDB" id="2668955at2759"/>
<accession>A0A0C9TPU5</accession>
<dbReference type="EMBL" id="KN819434">
    <property type="protein sequence ID" value="KIJ09797.1"/>
    <property type="molecule type" value="Genomic_DNA"/>
</dbReference>
<reference evidence="2 3" key="1">
    <citation type="submission" date="2014-06" db="EMBL/GenBank/DDBJ databases">
        <authorList>
            <consortium name="DOE Joint Genome Institute"/>
            <person name="Kuo A."/>
            <person name="Kohler A."/>
            <person name="Nagy L.G."/>
            <person name="Floudas D."/>
            <person name="Copeland A."/>
            <person name="Barry K.W."/>
            <person name="Cichocki N."/>
            <person name="Veneault-Fourrey C."/>
            <person name="LaButti K."/>
            <person name="Lindquist E.A."/>
            <person name="Lipzen A."/>
            <person name="Lundell T."/>
            <person name="Morin E."/>
            <person name="Murat C."/>
            <person name="Sun H."/>
            <person name="Tunlid A."/>
            <person name="Henrissat B."/>
            <person name="Grigoriev I.V."/>
            <person name="Hibbett D.S."/>
            <person name="Martin F."/>
            <person name="Nordberg H.P."/>
            <person name="Cantor M.N."/>
            <person name="Hua S.X."/>
        </authorList>
    </citation>
    <scope>NUCLEOTIDE SEQUENCE [LARGE SCALE GENOMIC DNA]</scope>
    <source>
        <strain evidence="2 3">ATCC 200175</strain>
    </source>
</reference>
<organism evidence="2 3">
    <name type="scientific">Paxillus involutus ATCC 200175</name>
    <dbReference type="NCBI Taxonomy" id="664439"/>
    <lineage>
        <taxon>Eukaryota</taxon>
        <taxon>Fungi</taxon>
        <taxon>Dikarya</taxon>
        <taxon>Basidiomycota</taxon>
        <taxon>Agaricomycotina</taxon>
        <taxon>Agaricomycetes</taxon>
        <taxon>Agaricomycetidae</taxon>
        <taxon>Boletales</taxon>
        <taxon>Paxilineae</taxon>
        <taxon>Paxillaceae</taxon>
        <taxon>Paxillus</taxon>
    </lineage>
</organism>
<sequence>MLINEAGGKMIRFARSIFEERKNAVWDSPPLQKRVVYLEDLEKDTFPENESNTVTSDAEPTEEMDEETKHWPINAKYQDELNLIKPLFRAIPLPLYKNNKFIEPRDVNDKLKNSLIEVHFSIHHTYIKKDKITQDSFQALIYEIKILKGKKIMSTHHDPRKGPPTSFVLTDAPLAK</sequence>
<dbReference type="Proteomes" id="UP000053647">
    <property type="component" value="Unassembled WGS sequence"/>
</dbReference>